<protein>
    <submittedName>
        <fullName evidence="1">Uncharacterized protein</fullName>
    </submittedName>
</protein>
<dbReference type="Proteomes" id="UP000053766">
    <property type="component" value="Unassembled WGS sequence"/>
</dbReference>
<gene>
    <name evidence="1" type="ORF">DICVIV_04948</name>
</gene>
<organism evidence="1 2">
    <name type="scientific">Dictyocaulus viviparus</name>
    <name type="common">Bovine lungworm</name>
    <dbReference type="NCBI Taxonomy" id="29172"/>
    <lineage>
        <taxon>Eukaryota</taxon>
        <taxon>Metazoa</taxon>
        <taxon>Ecdysozoa</taxon>
        <taxon>Nematoda</taxon>
        <taxon>Chromadorea</taxon>
        <taxon>Rhabditida</taxon>
        <taxon>Rhabditina</taxon>
        <taxon>Rhabditomorpha</taxon>
        <taxon>Strongyloidea</taxon>
        <taxon>Metastrongylidae</taxon>
        <taxon>Dictyocaulus</taxon>
    </lineage>
</organism>
<accession>A0A0D8XYT5</accession>
<evidence type="ECO:0000313" key="2">
    <source>
        <dbReference type="Proteomes" id="UP000053766"/>
    </source>
</evidence>
<reference evidence="2" key="2">
    <citation type="journal article" date="2016" name="Sci. Rep.">
        <title>Dictyocaulus viviparus genome, variome and transcriptome elucidate lungworm biology and support future intervention.</title>
        <authorList>
            <person name="McNulty S.N."/>
            <person name="Strube C."/>
            <person name="Rosa B.A."/>
            <person name="Martin J.C."/>
            <person name="Tyagi R."/>
            <person name="Choi Y.J."/>
            <person name="Wang Q."/>
            <person name="Hallsworth Pepin K."/>
            <person name="Zhang X."/>
            <person name="Ozersky P."/>
            <person name="Wilson R.K."/>
            <person name="Sternberg P.W."/>
            <person name="Gasser R.B."/>
            <person name="Mitreva M."/>
        </authorList>
    </citation>
    <scope>NUCLEOTIDE SEQUENCE [LARGE SCALE GENOMIC DNA]</scope>
    <source>
        <strain evidence="2">HannoverDv2000</strain>
    </source>
</reference>
<name>A0A0D8XYT5_DICVI</name>
<dbReference type="EMBL" id="KN716251">
    <property type="protein sequence ID" value="KJH48919.1"/>
    <property type="molecule type" value="Genomic_DNA"/>
</dbReference>
<dbReference type="AlphaFoldDB" id="A0A0D8XYT5"/>
<sequence>MSHNKQTVCRKMLGYPIEISKVCRKMLGYPIEFLKEFKCDSNDGFLSYHVESLLVLVWGEVLYHMRLSVIMICLRRLLYYKHVAVNAEKKTLESSLE</sequence>
<proteinExistence type="predicted"/>
<keyword evidence="2" id="KW-1185">Reference proteome</keyword>
<evidence type="ECO:0000313" key="1">
    <source>
        <dbReference type="EMBL" id="KJH48919.1"/>
    </source>
</evidence>
<reference evidence="1 2" key="1">
    <citation type="submission" date="2013-11" db="EMBL/GenBank/DDBJ databases">
        <title>Draft genome of the bovine lungworm Dictyocaulus viviparus.</title>
        <authorList>
            <person name="Mitreva M."/>
        </authorList>
    </citation>
    <scope>NUCLEOTIDE SEQUENCE [LARGE SCALE GENOMIC DNA]</scope>
    <source>
        <strain evidence="1 2">HannoverDv2000</strain>
    </source>
</reference>